<evidence type="ECO:0000256" key="6">
    <source>
        <dbReference type="ARBA" id="ARBA00022692"/>
    </source>
</evidence>
<protein>
    <recommendedName>
        <fullName evidence="13">Ubiquinol oxidase</fullName>
        <ecNumber evidence="13">1.10.3.11</ecNumber>
    </recommendedName>
</protein>
<dbReference type="GO" id="GO:0016020">
    <property type="term" value="C:membrane"/>
    <property type="evidence" value="ECO:0007669"/>
    <property type="project" value="UniProtKB-SubCell"/>
</dbReference>
<comment type="subcellular location">
    <subcellularLocation>
        <location evidence="2">Membrane</location>
    </subcellularLocation>
</comment>
<gene>
    <name evidence="15" type="ORF">AXG93_1713s1110</name>
</gene>
<keyword evidence="7 13" id="KW-0479">Metal-binding</keyword>
<dbReference type="GO" id="GO:0010230">
    <property type="term" value="P:alternative respiration"/>
    <property type="evidence" value="ECO:0007669"/>
    <property type="project" value="TreeGrafter"/>
</dbReference>
<evidence type="ECO:0000313" key="15">
    <source>
        <dbReference type="EMBL" id="OAE23311.1"/>
    </source>
</evidence>
<dbReference type="PANTHER" id="PTHR31803:SF19">
    <property type="entry name" value="UBIQUINOL OXIDASE"/>
    <property type="match status" value="1"/>
</dbReference>
<organism evidence="15 16">
    <name type="scientific">Marchantia polymorpha subsp. ruderalis</name>
    <dbReference type="NCBI Taxonomy" id="1480154"/>
    <lineage>
        <taxon>Eukaryota</taxon>
        <taxon>Viridiplantae</taxon>
        <taxon>Streptophyta</taxon>
        <taxon>Embryophyta</taxon>
        <taxon>Marchantiophyta</taxon>
        <taxon>Marchantiopsida</taxon>
        <taxon>Marchantiidae</taxon>
        <taxon>Marchantiales</taxon>
        <taxon>Marchantiaceae</taxon>
        <taxon>Marchantia</taxon>
    </lineage>
</organism>
<feature type="compositionally biased region" description="Polar residues" evidence="14">
    <location>
        <begin position="112"/>
        <end position="126"/>
    </location>
</feature>
<keyword evidence="11 13" id="KW-0408">Iron</keyword>
<keyword evidence="8 13" id="KW-0249">Electron transport</keyword>
<feature type="region of interest" description="Disordered" evidence="14">
    <location>
        <begin position="106"/>
        <end position="128"/>
    </location>
</feature>
<evidence type="ECO:0000256" key="11">
    <source>
        <dbReference type="ARBA" id="ARBA00023004"/>
    </source>
</evidence>
<keyword evidence="6 13" id="KW-0812">Transmembrane</keyword>
<comment type="catalytic activity">
    <reaction evidence="1 13">
        <text>2 a ubiquinol + O2 = 2 a ubiquinone + 2 H2O</text>
        <dbReference type="Rhea" id="RHEA:30255"/>
        <dbReference type="Rhea" id="RHEA-COMP:9565"/>
        <dbReference type="Rhea" id="RHEA-COMP:9566"/>
        <dbReference type="ChEBI" id="CHEBI:15377"/>
        <dbReference type="ChEBI" id="CHEBI:15379"/>
        <dbReference type="ChEBI" id="CHEBI:16389"/>
        <dbReference type="ChEBI" id="CHEBI:17976"/>
        <dbReference type="EC" id="1.10.3.11"/>
    </reaction>
</comment>
<comment type="caution">
    <text evidence="15">The sequence shown here is derived from an EMBL/GenBank/DDBJ whole genome shotgun (WGS) entry which is preliminary data.</text>
</comment>
<dbReference type="PANTHER" id="PTHR31803">
    <property type="entry name" value="ALTERNATIVE OXIDASE"/>
    <property type="match status" value="1"/>
</dbReference>
<proteinExistence type="inferred from homology"/>
<comment type="similarity">
    <text evidence="3 13">Belongs to the alternative oxidase family.</text>
</comment>
<dbReference type="EMBL" id="LVLJ01002890">
    <property type="protein sequence ID" value="OAE23311.1"/>
    <property type="molecule type" value="Genomic_DNA"/>
</dbReference>
<dbReference type="InterPro" id="IPR002680">
    <property type="entry name" value="AOX"/>
</dbReference>
<dbReference type="Pfam" id="PF01786">
    <property type="entry name" value="AOX"/>
    <property type="match status" value="1"/>
</dbReference>
<evidence type="ECO:0000256" key="9">
    <source>
        <dbReference type="ARBA" id="ARBA00022989"/>
    </source>
</evidence>
<dbReference type="Gene3D" id="1.20.1260.140">
    <property type="entry name" value="Alternative oxidase"/>
    <property type="match status" value="1"/>
</dbReference>
<keyword evidence="4" id="KW-0813">Transport</keyword>
<keyword evidence="10 13" id="KW-0560">Oxidoreductase</keyword>
<evidence type="ECO:0000256" key="5">
    <source>
        <dbReference type="ARBA" id="ARBA00022660"/>
    </source>
</evidence>
<evidence type="ECO:0000256" key="12">
    <source>
        <dbReference type="ARBA" id="ARBA00023136"/>
    </source>
</evidence>
<evidence type="ECO:0000256" key="10">
    <source>
        <dbReference type="ARBA" id="ARBA00023002"/>
    </source>
</evidence>
<keyword evidence="5 13" id="KW-0679">Respiratory chain</keyword>
<sequence length="458" mass="52102">MGSPAACMLLARTGPSVRFPHLPSSAATDCTAAASLRWRMPLDCSLIRSEDHLLKLSVTGLSRREKFGSSSCSNLSVRALQKNAISTEDDSSLMSSVAGKVPEHEVELKSQRLGSDESSADHSGTASEEALPKRIQFDYGFQARFLRTGPTVPQNVFKLAFENFGREWRALRRSYLFRVLKPIRPAEIEGGPFQLVGAYTGRGLILFLRGLDKFLTLYDGLKEIQPVKQQPNIEQDELREQLKKLKLSNKKMLDVIFEDRPIQRFWFLETVARMPYFSWRSGAEVRKVHFAEEWNEMHHLKIMESLGGDLEWGDRFFAQHAAFFYYWTLNAMFLISPTVAYNFSELIESHAVDTYGEFADENEELLKTLPPSPVAVAYYESGDLYMYDEFQTSRPPESRRPKMGSLYDVFMAICGDEGEHVKTMVACQQLDTQVVSPNRVKYSGQKVETEVEIPDRLP</sequence>
<evidence type="ECO:0000256" key="14">
    <source>
        <dbReference type="SAM" id="MobiDB-lite"/>
    </source>
</evidence>
<dbReference type="GO" id="GO:0098803">
    <property type="term" value="C:respiratory chain complex"/>
    <property type="evidence" value="ECO:0007669"/>
    <property type="project" value="UniProtKB-UniRule"/>
</dbReference>
<comment type="cofactor">
    <cofactor evidence="13">
        <name>Fe cation</name>
        <dbReference type="ChEBI" id="CHEBI:24875"/>
    </cofactor>
    <text evidence="13">Binds 2 iron ions per subunit.</text>
</comment>
<dbReference type="GO" id="GO:0102721">
    <property type="term" value="F:ubiquinol:oxygen oxidoreductase activity"/>
    <property type="evidence" value="ECO:0007669"/>
    <property type="project" value="UniProtKB-EC"/>
</dbReference>
<evidence type="ECO:0000256" key="2">
    <source>
        <dbReference type="ARBA" id="ARBA00004370"/>
    </source>
</evidence>
<dbReference type="EC" id="1.10.3.11" evidence="13"/>
<keyword evidence="9" id="KW-1133">Transmembrane helix</keyword>
<dbReference type="Proteomes" id="UP000077202">
    <property type="component" value="Unassembled WGS sequence"/>
</dbReference>
<evidence type="ECO:0000256" key="4">
    <source>
        <dbReference type="ARBA" id="ARBA00022448"/>
    </source>
</evidence>
<evidence type="ECO:0000313" key="16">
    <source>
        <dbReference type="Proteomes" id="UP000077202"/>
    </source>
</evidence>
<dbReference type="InterPro" id="IPR038659">
    <property type="entry name" value="AOX_sf"/>
</dbReference>
<dbReference type="GO" id="GO:0005739">
    <property type="term" value="C:mitochondrion"/>
    <property type="evidence" value="ECO:0007669"/>
    <property type="project" value="TreeGrafter"/>
</dbReference>
<keyword evidence="16" id="KW-1185">Reference proteome</keyword>
<keyword evidence="12 13" id="KW-0472">Membrane</keyword>
<reference evidence="15" key="1">
    <citation type="submission" date="2016-03" db="EMBL/GenBank/DDBJ databases">
        <title>Mechanisms controlling the formation of the plant cell surface in tip-growing cells are functionally conserved among land plants.</title>
        <authorList>
            <person name="Honkanen S."/>
            <person name="Jones V.A."/>
            <person name="Morieri G."/>
            <person name="Champion C."/>
            <person name="Hetherington A.J."/>
            <person name="Kelly S."/>
            <person name="Saint-Marcoux D."/>
            <person name="Proust H."/>
            <person name="Prescott H."/>
            <person name="Dolan L."/>
        </authorList>
    </citation>
    <scope>NUCLEOTIDE SEQUENCE [LARGE SCALE GENOMIC DNA]</scope>
    <source>
        <tissue evidence="15">Whole gametophyte</tissue>
    </source>
</reference>
<evidence type="ECO:0000256" key="1">
    <source>
        <dbReference type="ARBA" id="ARBA00001192"/>
    </source>
</evidence>
<dbReference type="GO" id="GO:0046872">
    <property type="term" value="F:metal ion binding"/>
    <property type="evidence" value="ECO:0007669"/>
    <property type="project" value="UniProtKB-UniRule"/>
</dbReference>
<evidence type="ECO:0000256" key="7">
    <source>
        <dbReference type="ARBA" id="ARBA00022723"/>
    </source>
</evidence>
<accession>A0A176VSJ6</accession>
<evidence type="ECO:0000256" key="8">
    <source>
        <dbReference type="ARBA" id="ARBA00022982"/>
    </source>
</evidence>
<evidence type="ECO:0000256" key="13">
    <source>
        <dbReference type="RuleBase" id="RU003779"/>
    </source>
</evidence>
<dbReference type="GO" id="GO:0009916">
    <property type="term" value="F:alternative oxidase activity"/>
    <property type="evidence" value="ECO:0007669"/>
    <property type="project" value="UniProtKB-UniRule"/>
</dbReference>
<name>A0A176VSJ6_MARPO</name>
<dbReference type="AlphaFoldDB" id="A0A176VSJ6"/>
<dbReference type="GO" id="GO:0106292">
    <property type="term" value="F:superoxide-generating NADPH oxidase activity"/>
    <property type="evidence" value="ECO:0007669"/>
    <property type="project" value="UniProtKB-ARBA"/>
</dbReference>
<evidence type="ECO:0000256" key="3">
    <source>
        <dbReference type="ARBA" id="ARBA00008388"/>
    </source>
</evidence>